<dbReference type="PRINTS" id="PR01036">
    <property type="entry name" value="TCRTETB"/>
</dbReference>
<dbReference type="PANTHER" id="PTHR42718">
    <property type="entry name" value="MAJOR FACILITATOR SUPERFAMILY MULTIDRUG TRANSPORTER MFSC"/>
    <property type="match status" value="1"/>
</dbReference>
<feature type="transmembrane region" description="Helical" evidence="5">
    <location>
        <begin position="58"/>
        <end position="75"/>
    </location>
</feature>
<dbReference type="InterPro" id="IPR011701">
    <property type="entry name" value="MFS"/>
</dbReference>
<evidence type="ECO:0000256" key="3">
    <source>
        <dbReference type="ARBA" id="ARBA00022989"/>
    </source>
</evidence>
<dbReference type="SUPFAM" id="SSF103473">
    <property type="entry name" value="MFS general substrate transporter"/>
    <property type="match status" value="1"/>
</dbReference>
<feature type="transmembrane region" description="Helical" evidence="5">
    <location>
        <begin position="235"/>
        <end position="255"/>
    </location>
</feature>
<dbReference type="GO" id="GO:0005886">
    <property type="term" value="C:plasma membrane"/>
    <property type="evidence" value="ECO:0007669"/>
    <property type="project" value="UniProtKB-SubCell"/>
</dbReference>
<evidence type="ECO:0000256" key="5">
    <source>
        <dbReference type="SAM" id="Phobius"/>
    </source>
</evidence>
<dbReference type="PROSITE" id="PS50850">
    <property type="entry name" value="MFS"/>
    <property type="match status" value="1"/>
</dbReference>
<dbReference type="CDD" id="cd17321">
    <property type="entry name" value="MFS_MMR_MDR_like"/>
    <property type="match status" value="1"/>
</dbReference>
<dbReference type="Gene3D" id="1.20.1720.10">
    <property type="entry name" value="Multidrug resistance protein D"/>
    <property type="match status" value="1"/>
</dbReference>
<feature type="transmembrane region" description="Helical" evidence="5">
    <location>
        <begin position="375"/>
        <end position="399"/>
    </location>
</feature>
<dbReference type="Proteomes" id="UP000198832">
    <property type="component" value="Unassembled WGS sequence"/>
</dbReference>
<keyword evidence="2 5" id="KW-0812">Transmembrane</keyword>
<dbReference type="EMBL" id="FOLB01000018">
    <property type="protein sequence ID" value="SFC98472.1"/>
    <property type="molecule type" value="Genomic_DNA"/>
</dbReference>
<accession>A0A1I1NMG0</accession>
<dbReference type="AlphaFoldDB" id="A0A1I1NMG0"/>
<feature type="domain" description="Major facilitator superfamily (MFS) profile" evidence="6">
    <location>
        <begin position="20"/>
        <end position="471"/>
    </location>
</feature>
<name>A0A1I1NMG0_9ACTN</name>
<organism evidence="7 8">
    <name type="scientific">Nocardioides terrae</name>
    <dbReference type="NCBI Taxonomy" id="574651"/>
    <lineage>
        <taxon>Bacteria</taxon>
        <taxon>Bacillati</taxon>
        <taxon>Actinomycetota</taxon>
        <taxon>Actinomycetes</taxon>
        <taxon>Propionibacteriales</taxon>
        <taxon>Nocardioidaceae</taxon>
        <taxon>Nocardioides</taxon>
    </lineage>
</organism>
<feature type="transmembrane region" description="Helical" evidence="5">
    <location>
        <begin position="284"/>
        <end position="305"/>
    </location>
</feature>
<dbReference type="STRING" id="574651.SAMN04487968_11827"/>
<feature type="transmembrane region" description="Helical" evidence="5">
    <location>
        <begin position="179"/>
        <end position="199"/>
    </location>
</feature>
<keyword evidence="8" id="KW-1185">Reference proteome</keyword>
<feature type="transmembrane region" description="Helical" evidence="5">
    <location>
        <begin position="311"/>
        <end position="329"/>
    </location>
</feature>
<dbReference type="InterPro" id="IPR020846">
    <property type="entry name" value="MFS_dom"/>
</dbReference>
<feature type="transmembrane region" description="Helical" evidence="5">
    <location>
        <begin position="420"/>
        <end position="437"/>
    </location>
</feature>
<evidence type="ECO:0000256" key="2">
    <source>
        <dbReference type="ARBA" id="ARBA00022692"/>
    </source>
</evidence>
<evidence type="ECO:0000256" key="1">
    <source>
        <dbReference type="ARBA" id="ARBA00004651"/>
    </source>
</evidence>
<protein>
    <submittedName>
        <fullName evidence="7">Major Facilitator Superfamily protein</fullName>
    </submittedName>
</protein>
<evidence type="ECO:0000313" key="7">
    <source>
        <dbReference type="EMBL" id="SFC98472.1"/>
    </source>
</evidence>
<gene>
    <name evidence="7" type="ORF">SAMN04487968_11827</name>
</gene>
<feature type="transmembrane region" description="Helical" evidence="5">
    <location>
        <begin position="449"/>
        <end position="467"/>
    </location>
</feature>
<comment type="subcellular location">
    <subcellularLocation>
        <location evidence="1">Cell membrane</location>
        <topology evidence="1">Multi-pass membrane protein</topology>
    </subcellularLocation>
</comment>
<evidence type="ECO:0000313" key="8">
    <source>
        <dbReference type="Proteomes" id="UP000198832"/>
    </source>
</evidence>
<keyword evidence="3 5" id="KW-1133">Transmembrane helix</keyword>
<dbReference type="InterPro" id="IPR036259">
    <property type="entry name" value="MFS_trans_sf"/>
</dbReference>
<feature type="transmembrane region" description="Helical" evidence="5">
    <location>
        <begin position="148"/>
        <end position="167"/>
    </location>
</feature>
<feature type="transmembrane region" description="Helical" evidence="5">
    <location>
        <begin position="87"/>
        <end position="109"/>
    </location>
</feature>
<dbReference type="Pfam" id="PF07690">
    <property type="entry name" value="MFS_1"/>
    <property type="match status" value="1"/>
</dbReference>
<dbReference type="OrthoDB" id="7375466at2"/>
<proteinExistence type="predicted"/>
<feature type="transmembrane region" description="Helical" evidence="5">
    <location>
        <begin position="211"/>
        <end position="229"/>
    </location>
</feature>
<sequence>MTTLQTPSRSTEASATRWLPLAVLLSGTFLVVLDFFIVNVALPSIQGDLGAGDSALEWLVAGYGLTFGGLLMAVGPVSQRWGRRRTYVAGVLVFVLASALCGVAPDVLTLNAARLLQGVGAAMLAPMVLALIGDLYAGPERVRAMSAYATVMGLAAALGQLIGGVLIRVDVAGLGWRTVFLVNIPVGLAIVAAAPRLLPAAGSRQRAPLDVLSLVLVVTTSAAVLLPLLEGRRLGWPLWTWESLALGALLGTWLARRTRRLAARGGHPLVDPAAFRSPAVRGGLVAQALLFCGMASYFLVLGLYLQVGHGLGPLGSGLIFTVMAVTYMVGTRHAAGLVARFGARVLPVGALVFAAGHLLTFAAVEQIGVTGSVLWLAPGLAVSGLGMGVCLSSLVASVMAGVEPVHAAGVSGSLSTVQQLGNALGVALIGLVFFGATDRGVDVAFTQSLLWLAGATLVLAAVTARLGRWVA</sequence>
<feature type="transmembrane region" description="Helical" evidence="5">
    <location>
        <begin position="18"/>
        <end position="38"/>
    </location>
</feature>
<dbReference type="PANTHER" id="PTHR42718:SF39">
    <property type="entry name" value="ACTINORHODIN TRANSPORTER-RELATED"/>
    <property type="match status" value="1"/>
</dbReference>
<dbReference type="RefSeq" id="WP_091126449.1">
    <property type="nucleotide sequence ID" value="NZ_FOLB01000018.1"/>
</dbReference>
<reference evidence="7 8" key="1">
    <citation type="submission" date="2016-10" db="EMBL/GenBank/DDBJ databases">
        <authorList>
            <person name="de Groot N.N."/>
        </authorList>
    </citation>
    <scope>NUCLEOTIDE SEQUENCE [LARGE SCALE GENOMIC DNA]</scope>
    <source>
        <strain evidence="7 8">CGMCC 1.7056</strain>
    </source>
</reference>
<feature type="transmembrane region" description="Helical" evidence="5">
    <location>
        <begin position="115"/>
        <end position="136"/>
    </location>
</feature>
<evidence type="ECO:0000259" key="6">
    <source>
        <dbReference type="PROSITE" id="PS50850"/>
    </source>
</evidence>
<keyword evidence="4 5" id="KW-0472">Membrane</keyword>
<feature type="transmembrane region" description="Helical" evidence="5">
    <location>
        <begin position="341"/>
        <end position="363"/>
    </location>
</feature>
<dbReference type="GO" id="GO:0022857">
    <property type="term" value="F:transmembrane transporter activity"/>
    <property type="evidence" value="ECO:0007669"/>
    <property type="project" value="InterPro"/>
</dbReference>
<evidence type="ECO:0000256" key="4">
    <source>
        <dbReference type="ARBA" id="ARBA00023136"/>
    </source>
</evidence>
<dbReference type="Gene3D" id="1.20.1250.20">
    <property type="entry name" value="MFS general substrate transporter like domains"/>
    <property type="match status" value="1"/>
</dbReference>